<organism evidence="3 4">
    <name type="scientific">Splendidivirga corallicola</name>
    <dbReference type="NCBI Taxonomy" id="3051826"/>
    <lineage>
        <taxon>Bacteria</taxon>
        <taxon>Pseudomonadati</taxon>
        <taxon>Bacteroidota</taxon>
        <taxon>Cytophagia</taxon>
        <taxon>Cytophagales</taxon>
        <taxon>Splendidivirgaceae</taxon>
        <taxon>Splendidivirga</taxon>
    </lineage>
</organism>
<comment type="similarity">
    <text evidence="1">Belongs to the PspA/Vipp/IM30 family.</text>
</comment>
<comment type="caution">
    <text evidence="3">The sequence shown here is derived from an EMBL/GenBank/DDBJ whole genome shotgun (WGS) entry which is preliminary data.</text>
</comment>
<dbReference type="Proteomes" id="UP001172082">
    <property type="component" value="Unassembled WGS sequence"/>
</dbReference>
<feature type="coiled-coil region" evidence="2">
    <location>
        <begin position="110"/>
        <end position="158"/>
    </location>
</feature>
<dbReference type="Pfam" id="PF04012">
    <property type="entry name" value="PspA_IM30"/>
    <property type="match status" value="1"/>
</dbReference>
<protein>
    <submittedName>
        <fullName evidence="3">PspA/IM30 family protein</fullName>
    </submittedName>
</protein>
<dbReference type="InterPro" id="IPR007157">
    <property type="entry name" value="PspA_VIPP1"/>
</dbReference>
<reference evidence="3" key="1">
    <citation type="submission" date="2023-06" db="EMBL/GenBank/DDBJ databases">
        <title>Genomic of Parafulvivirga corallium.</title>
        <authorList>
            <person name="Wang G."/>
        </authorList>
    </citation>
    <scope>NUCLEOTIDE SEQUENCE</scope>
    <source>
        <strain evidence="3">BMA10</strain>
    </source>
</reference>
<accession>A0ABT8KKM1</accession>
<dbReference type="EMBL" id="JAUJEA010000001">
    <property type="protein sequence ID" value="MDN5200130.1"/>
    <property type="molecule type" value="Genomic_DNA"/>
</dbReference>
<keyword evidence="4" id="KW-1185">Reference proteome</keyword>
<dbReference type="PANTHER" id="PTHR31088">
    <property type="entry name" value="MEMBRANE-ASSOCIATED PROTEIN VIPP1, CHLOROPLASTIC"/>
    <property type="match status" value="1"/>
</dbReference>
<evidence type="ECO:0000313" key="4">
    <source>
        <dbReference type="Proteomes" id="UP001172082"/>
    </source>
</evidence>
<evidence type="ECO:0000256" key="2">
    <source>
        <dbReference type="SAM" id="Coils"/>
    </source>
</evidence>
<evidence type="ECO:0000256" key="1">
    <source>
        <dbReference type="ARBA" id="ARBA00043985"/>
    </source>
</evidence>
<dbReference type="PANTHER" id="PTHR31088:SF6">
    <property type="entry name" value="PHAGE SHOCK PROTEIN A"/>
    <property type="match status" value="1"/>
</dbReference>
<evidence type="ECO:0000313" key="3">
    <source>
        <dbReference type="EMBL" id="MDN5200130.1"/>
    </source>
</evidence>
<name>A0ABT8KKM1_9BACT</name>
<dbReference type="RefSeq" id="WP_346750156.1">
    <property type="nucleotide sequence ID" value="NZ_JAUJEA010000001.1"/>
</dbReference>
<sequence length="243" mass="27250">MNIFKRIFKIGEAEAHSAIDKLEDPIKMTEQGIRDMKKDLDKSLQALAEVKALAIRSRNDVETYRNKAKDYENKAMLLLKKGQSGQIDAAEADRLASEALVKKEENVQHMARAKEEKDKFEVNVAQLEKNVKTLRSNISKWENELKTLKARVKVSTATKTLNKQMAQIDSSSTVAMLEKMKDKVAQEEALAESYGEIANESKTVDDEIDKALEGESEIKAKDDLAALKAKMGLSDESTEESKE</sequence>
<proteinExistence type="inferred from homology"/>
<feature type="coiled-coil region" evidence="2">
    <location>
        <begin position="33"/>
        <end position="81"/>
    </location>
</feature>
<keyword evidence="2" id="KW-0175">Coiled coil</keyword>
<gene>
    <name evidence="3" type="ORF">QQ008_02125</name>
</gene>